<evidence type="ECO:0000256" key="1">
    <source>
        <dbReference type="ARBA" id="ARBA00001974"/>
    </source>
</evidence>
<keyword evidence="7" id="KW-0503">Monooxygenase</keyword>
<dbReference type="SUPFAM" id="SSF51905">
    <property type="entry name" value="FAD/NAD(P)-binding domain"/>
    <property type="match status" value="1"/>
</dbReference>
<dbReference type="NCBIfam" id="NF004356">
    <property type="entry name" value="PRK05732.1"/>
    <property type="match status" value="1"/>
</dbReference>
<organism evidence="10">
    <name type="scientific">Halomonas sp. RT37</name>
    <dbReference type="NCBI Taxonomy" id="2950872"/>
    <lineage>
        <taxon>Bacteria</taxon>
        <taxon>Pseudomonadati</taxon>
        <taxon>Pseudomonadota</taxon>
        <taxon>Gammaproteobacteria</taxon>
        <taxon>Oceanospirillales</taxon>
        <taxon>Halomonadaceae</taxon>
        <taxon>Halomonas</taxon>
    </lineage>
</organism>
<evidence type="ECO:0000256" key="8">
    <source>
        <dbReference type="SAM" id="MobiDB-lite"/>
    </source>
</evidence>
<evidence type="ECO:0000256" key="2">
    <source>
        <dbReference type="ARBA" id="ARBA00004749"/>
    </source>
</evidence>
<dbReference type="Pfam" id="PF01494">
    <property type="entry name" value="FAD_binding_3"/>
    <property type="match status" value="1"/>
</dbReference>
<comment type="pathway">
    <text evidence="2">Cofactor biosynthesis; ubiquinone biosynthesis.</text>
</comment>
<dbReference type="InterPro" id="IPR051205">
    <property type="entry name" value="UbiH/COQ6_monooxygenase"/>
</dbReference>
<gene>
    <name evidence="10" type="primary">ubiH</name>
    <name evidence="10" type="synonym">visB</name>
    <name evidence="10" type="ORF">NFG58_00170</name>
</gene>
<dbReference type="EC" id="1.14.13.-" evidence="10"/>
<dbReference type="EMBL" id="CP098827">
    <property type="protein sequence ID" value="XBO71172.1"/>
    <property type="molecule type" value="Genomic_DNA"/>
</dbReference>
<keyword evidence="4" id="KW-0285">Flavoprotein</keyword>
<evidence type="ECO:0000256" key="3">
    <source>
        <dbReference type="ARBA" id="ARBA00005349"/>
    </source>
</evidence>
<proteinExistence type="inferred from homology"/>
<name>A0AAU7KI60_9GAMM</name>
<dbReference type="PANTHER" id="PTHR43876:SF8">
    <property type="entry name" value="2-OCTAPRENYL-6-METHOXYPHENOL HYDROXYLASE"/>
    <property type="match status" value="1"/>
</dbReference>
<sequence>MPQDTPESTVEPTASRLSANAPQASCQEGGHTVERVDVAIIGGGLVGASLGTALAELIEHSGLKVAVVEAAPVAPLAPSAQEAAPSAGEDDAWQPSFDARASAIAAGSAAHFSRLGVWSAMAAKASAISLIHVSEKGRLGATRLRADEMGVEALGYVVPNAWMGRVLHRRLAELPLDWHCPARVERIEPVAAGHRLWLSSGSVLEAGLTVLADGGRSGLKEALGIESDAAPYDQVAMIANVAVGRPHQGVAYERFTRQGPMALLPLPGQAMELVWTHEKGSEQSRLALSDRAFLEELQVAFGDRAGAFVKVGQRQVYPLSLVTARETTRPGLAVLGNAAHALHPVAGQGFNLALRGVIDLVEAIEQGLEAGQAPGSAATLAAFERRREADQRNVVRFSDGLIRLFGIDQPLLSHARAAGLIGLNLAGPLRRGLARRAMGSER</sequence>
<evidence type="ECO:0000256" key="6">
    <source>
        <dbReference type="ARBA" id="ARBA00023002"/>
    </source>
</evidence>
<dbReference type="GO" id="GO:0008681">
    <property type="term" value="F:2-octaprenyl-6-methoxyphenol hydroxylase activity"/>
    <property type="evidence" value="ECO:0007669"/>
    <property type="project" value="TreeGrafter"/>
</dbReference>
<evidence type="ECO:0000256" key="5">
    <source>
        <dbReference type="ARBA" id="ARBA00022827"/>
    </source>
</evidence>
<dbReference type="InterPro" id="IPR010971">
    <property type="entry name" value="UbiH/COQ6"/>
</dbReference>
<reference evidence="10" key="1">
    <citation type="submission" date="2022-06" db="EMBL/GenBank/DDBJ databases">
        <title>A novel DMS-producing enzyme.</title>
        <authorList>
            <person name="Zhang Y."/>
        </authorList>
    </citation>
    <scope>NUCLEOTIDE SEQUENCE</scope>
    <source>
        <strain evidence="10">RT37</strain>
    </source>
</reference>
<accession>A0AAU7KI60</accession>
<protein>
    <submittedName>
        <fullName evidence="10">2-octaprenyl-6-methoxyphenyl hydroxylase</fullName>
        <ecNumber evidence="10">1.14.13.-</ecNumber>
    </submittedName>
</protein>
<dbReference type="PRINTS" id="PR00420">
    <property type="entry name" value="RNGMNOXGNASE"/>
</dbReference>
<dbReference type="PANTHER" id="PTHR43876">
    <property type="entry name" value="UBIQUINONE BIOSYNTHESIS MONOOXYGENASE COQ6, MITOCHONDRIAL"/>
    <property type="match status" value="1"/>
</dbReference>
<dbReference type="GO" id="GO:0006744">
    <property type="term" value="P:ubiquinone biosynthetic process"/>
    <property type="evidence" value="ECO:0007669"/>
    <property type="project" value="InterPro"/>
</dbReference>
<dbReference type="NCBIfam" id="TIGR01988">
    <property type="entry name" value="Ubi-OHases"/>
    <property type="match status" value="1"/>
</dbReference>
<feature type="domain" description="FAD-binding" evidence="9">
    <location>
        <begin position="98"/>
        <end position="398"/>
    </location>
</feature>
<evidence type="ECO:0000259" key="9">
    <source>
        <dbReference type="Pfam" id="PF01494"/>
    </source>
</evidence>
<evidence type="ECO:0000313" key="10">
    <source>
        <dbReference type="EMBL" id="XBO71172.1"/>
    </source>
</evidence>
<feature type="compositionally biased region" description="Polar residues" evidence="8">
    <location>
        <begin position="1"/>
        <end position="26"/>
    </location>
</feature>
<dbReference type="AlphaFoldDB" id="A0AAU7KI60"/>
<keyword evidence="6 10" id="KW-0560">Oxidoreductase</keyword>
<dbReference type="InterPro" id="IPR002938">
    <property type="entry name" value="FAD-bd"/>
</dbReference>
<dbReference type="InterPro" id="IPR036188">
    <property type="entry name" value="FAD/NAD-bd_sf"/>
</dbReference>
<evidence type="ECO:0000256" key="7">
    <source>
        <dbReference type="ARBA" id="ARBA00023033"/>
    </source>
</evidence>
<evidence type="ECO:0000256" key="4">
    <source>
        <dbReference type="ARBA" id="ARBA00022630"/>
    </source>
</evidence>
<comment type="similarity">
    <text evidence="3">Belongs to the UbiH/COQ6 family.</text>
</comment>
<comment type="cofactor">
    <cofactor evidence="1">
        <name>FAD</name>
        <dbReference type="ChEBI" id="CHEBI:57692"/>
    </cofactor>
</comment>
<keyword evidence="5" id="KW-0274">FAD</keyword>
<dbReference type="Gene3D" id="3.50.50.60">
    <property type="entry name" value="FAD/NAD(P)-binding domain"/>
    <property type="match status" value="2"/>
</dbReference>
<dbReference type="RefSeq" id="WP_348827363.1">
    <property type="nucleotide sequence ID" value="NZ_CP098827.1"/>
</dbReference>
<feature type="region of interest" description="Disordered" evidence="8">
    <location>
        <begin position="1"/>
        <end position="29"/>
    </location>
</feature>
<dbReference type="GO" id="GO:0071949">
    <property type="term" value="F:FAD binding"/>
    <property type="evidence" value="ECO:0007669"/>
    <property type="project" value="InterPro"/>
</dbReference>